<dbReference type="SUPFAM" id="SSF51695">
    <property type="entry name" value="PLC-like phosphodiesterases"/>
    <property type="match status" value="1"/>
</dbReference>
<name>A0ABW4L076_9MICO</name>
<protein>
    <submittedName>
        <fullName evidence="2">Glycerophosphodiester phosphodiesterase</fullName>
    </submittedName>
</protein>
<dbReference type="InterPro" id="IPR030395">
    <property type="entry name" value="GP_PDE_dom"/>
</dbReference>
<keyword evidence="3" id="KW-1185">Reference proteome</keyword>
<evidence type="ECO:0000259" key="1">
    <source>
        <dbReference type="PROSITE" id="PS51704"/>
    </source>
</evidence>
<sequence>MTGAWQDPGSLPLIIAHRGASELAPENTVPAFVGAARAGADMLEIDVQMTSDGAAVVIHDDTVDRTTDGAGRVADLASDELRHLDAGAWFDPAYAGTPLPRLADVLALLTRYRDLELLLEVKGTWPADPLRAMLGALTEAGLGERVLVQSFTPQTVATAREVAPHLRRGLLIGREEPGLLDLCAELDVVTCNPRGDVLLEQPDLLPTLHGHGLRSMVWTLNEPNHWAAALAAGADGIITDRPDRLRGWLEGQSSTAPLRDGAAAPA</sequence>
<dbReference type="PROSITE" id="PS51704">
    <property type="entry name" value="GP_PDE"/>
    <property type="match status" value="1"/>
</dbReference>
<proteinExistence type="predicted"/>
<evidence type="ECO:0000313" key="2">
    <source>
        <dbReference type="EMBL" id="MFD1716675.1"/>
    </source>
</evidence>
<evidence type="ECO:0000313" key="3">
    <source>
        <dbReference type="Proteomes" id="UP001597277"/>
    </source>
</evidence>
<dbReference type="RefSeq" id="WP_388002103.1">
    <property type="nucleotide sequence ID" value="NZ_JBHUEE010000001.1"/>
</dbReference>
<reference evidence="3" key="1">
    <citation type="journal article" date="2019" name="Int. J. Syst. Evol. Microbiol.">
        <title>The Global Catalogue of Microorganisms (GCM) 10K type strain sequencing project: providing services to taxonomists for standard genome sequencing and annotation.</title>
        <authorList>
            <consortium name="The Broad Institute Genomics Platform"/>
            <consortium name="The Broad Institute Genome Sequencing Center for Infectious Disease"/>
            <person name="Wu L."/>
            <person name="Ma J."/>
        </authorList>
    </citation>
    <scope>NUCLEOTIDE SEQUENCE [LARGE SCALE GENOMIC DNA]</scope>
    <source>
        <strain evidence="3">JCM 17130</strain>
    </source>
</reference>
<comment type="caution">
    <text evidence="2">The sequence shown here is derived from an EMBL/GenBank/DDBJ whole genome shotgun (WGS) entry which is preliminary data.</text>
</comment>
<dbReference type="PANTHER" id="PTHR46211:SF14">
    <property type="entry name" value="GLYCEROPHOSPHODIESTER PHOSPHODIESTERASE"/>
    <property type="match status" value="1"/>
</dbReference>
<dbReference type="Gene3D" id="3.20.20.190">
    <property type="entry name" value="Phosphatidylinositol (PI) phosphodiesterase"/>
    <property type="match status" value="1"/>
</dbReference>
<dbReference type="Proteomes" id="UP001597277">
    <property type="component" value="Unassembled WGS sequence"/>
</dbReference>
<dbReference type="PANTHER" id="PTHR46211">
    <property type="entry name" value="GLYCEROPHOSPHORYL DIESTER PHOSPHODIESTERASE"/>
    <property type="match status" value="1"/>
</dbReference>
<dbReference type="InterPro" id="IPR017946">
    <property type="entry name" value="PLC-like_Pdiesterase_TIM-brl"/>
</dbReference>
<accession>A0ABW4L076</accession>
<dbReference type="Pfam" id="PF03009">
    <property type="entry name" value="GDPD"/>
    <property type="match status" value="1"/>
</dbReference>
<dbReference type="EMBL" id="JBHUEE010000001">
    <property type="protein sequence ID" value="MFD1716675.1"/>
    <property type="molecule type" value="Genomic_DNA"/>
</dbReference>
<gene>
    <name evidence="2" type="ORF">ACFSE6_02425</name>
</gene>
<organism evidence="2 3">
    <name type="scientific">Georgenia deserti</name>
    <dbReference type="NCBI Taxonomy" id="2093781"/>
    <lineage>
        <taxon>Bacteria</taxon>
        <taxon>Bacillati</taxon>
        <taxon>Actinomycetota</taxon>
        <taxon>Actinomycetes</taxon>
        <taxon>Micrococcales</taxon>
        <taxon>Bogoriellaceae</taxon>
        <taxon>Georgenia</taxon>
    </lineage>
</organism>
<feature type="domain" description="GP-PDE" evidence="1">
    <location>
        <begin position="12"/>
        <end position="249"/>
    </location>
</feature>